<dbReference type="AlphaFoldDB" id="A0A7S3LM57"/>
<evidence type="ECO:0000256" key="2">
    <source>
        <dbReference type="SAM" id="Phobius"/>
    </source>
</evidence>
<dbReference type="InterPro" id="IPR004045">
    <property type="entry name" value="Glutathione_S-Trfase_N"/>
</dbReference>
<reference evidence="5" key="1">
    <citation type="submission" date="2021-01" db="EMBL/GenBank/DDBJ databases">
        <authorList>
            <person name="Corre E."/>
            <person name="Pelletier E."/>
            <person name="Niang G."/>
            <person name="Scheremetjew M."/>
            <person name="Finn R."/>
            <person name="Kale V."/>
            <person name="Holt S."/>
            <person name="Cochrane G."/>
            <person name="Meng A."/>
            <person name="Brown T."/>
            <person name="Cohen L."/>
        </authorList>
    </citation>
    <scope>NUCLEOTIDE SEQUENCE</scope>
    <source>
        <strain evidence="5">GSBS06</strain>
    </source>
</reference>
<keyword evidence="2" id="KW-1133">Transmembrane helix</keyword>
<dbReference type="CDD" id="cd00570">
    <property type="entry name" value="GST_N_family"/>
    <property type="match status" value="1"/>
</dbReference>
<dbReference type="InterPro" id="IPR002048">
    <property type="entry name" value="EF_hand_dom"/>
</dbReference>
<dbReference type="Pfam" id="PF13417">
    <property type="entry name" value="GST_N_3"/>
    <property type="match status" value="1"/>
</dbReference>
<evidence type="ECO:0000256" key="1">
    <source>
        <dbReference type="ARBA" id="ARBA00022837"/>
    </source>
</evidence>
<dbReference type="PROSITE" id="PS00018">
    <property type="entry name" value="EF_HAND_1"/>
    <property type="match status" value="1"/>
</dbReference>
<dbReference type="InterPro" id="IPR036249">
    <property type="entry name" value="Thioredoxin-like_sf"/>
</dbReference>
<feature type="transmembrane region" description="Helical" evidence="2">
    <location>
        <begin position="12"/>
        <end position="32"/>
    </location>
</feature>
<organism evidence="5">
    <name type="scientific">Aplanochytrium stocchinoi</name>
    <dbReference type="NCBI Taxonomy" id="215587"/>
    <lineage>
        <taxon>Eukaryota</taxon>
        <taxon>Sar</taxon>
        <taxon>Stramenopiles</taxon>
        <taxon>Bigyra</taxon>
        <taxon>Labyrinthulomycetes</taxon>
        <taxon>Thraustochytrida</taxon>
        <taxon>Thraustochytriidae</taxon>
        <taxon>Aplanochytrium</taxon>
    </lineage>
</organism>
<accession>A0A7S3LM57</accession>
<feature type="domain" description="EF-hand" evidence="3">
    <location>
        <begin position="179"/>
        <end position="205"/>
    </location>
</feature>
<dbReference type="SUPFAM" id="SSF47473">
    <property type="entry name" value="EF-hand"/>
    <property type="match status" value="1"/>
</dbReference>
<evidence type="ECO:0000313" key="5">
    <source>
        <dbReference type="EMBL" id="CAE0433143.1"/>
    </source>
</evidence>
<dbReference type="InterPro" id="IPR018247">
    <property type="entry name" value="EF_Hand_1_Ca_BS"/>
</dbReference>
<sequence>MPVETDGGAIGVGGMLLGVGFGIVIGFGLYHVRFRKQRLRLECSGGLKRSASKPIYVLYAGPRCPYSIKLIVFLAEAGLLEVTQIVHPTQQDLDKISAKMGKKAGVPTLKFNDDSYMNESDHIIDYLAKTHGKNRLKMEVLTMFLSGMYRDYMDMHSKMYDIASKIGTHGKLTSGCAWFKALDKDGDGNVSLEELLDGLNVTRLLAEARRGAIHEDSKWVHAVEQTDELIRDNPNFVEGYRLRLILATISDNYTMLFDAADNILRLKPGDHQSLLLKAVYCKSLGKTAEFEETMKLMEASSATISNATKSLMEQGHLLMMTALLDLGF</sequence>
<dbReference type="EMBL" id="HBIN01004864">
    <property type="protein sequence ID" value="CAE0433143.1"/>
    <property type="molecule type" value="Transcribed_RNA"/>
</dbReference>
<dbReference type="SUPFAM" id="SSF52833">
    <property type="entry name" value="Thioredoxin-like"/>
    <property type="match status" value="1"/>
</dbReference>
<proteinExistence type="predicted"/>
<dbReference type="Gene3D" id="1.25.40.10">
    <property type="entry name" value="Tetratricopeptide repeat domain"/>
    <property type="match status" value="1"/>
</dbReference>
<keyword evidence="1" id="KW-0106">Calcium</keyword>
<evidence type="ECO:0000259" key="3">
    <source>
        <dbReference type="PROSITE" id="PS50222"/>
    </source>
</evidence>
<dbReference type="InterPro" id="IPR011990">
    <property type="entry name" value="TPR-like_helical_dom_sf"/>
</dbReference>
<dbReference type="Gene3D" id="3.40.30.10">
    <property type="entry name" value="Glutaredoxin"/>
    <property type="match status" value="1"/>
</dbReference>
<evidence type="ECO:0008006" key="6">
    <source>
        <dbReference type="Google" id="ProtNLM"/>
    </source>
</evidence>
<dbReference type="InterPro" id="IPR011992">
    <property type="entry name" value="EF-hand-dom_pair"/>
</dbReference>
<name>A0A7S3LM57_9STRA</name>
<gene>
    <name evidence="5" type="ORF">ASTO00021_LOCUS3464</name>
</gene>
<evidence type="ECO:0000259" key="4">
    <source>
        <dbReference type="PROSITE" id="PS50404"/>
    </source>
</evidence>
<feature type="domain" description="GST N-terminal" evidence="4">
    <location>
        <begin position="54"/>
        <end position="135"/>
    </location>
</feature>
<protein>
    <recommendedName>
        <fullName evidence="6">Calmodulin</fullName>
    </recommendedName>
</protein>
<keyword evidence="2" id="KW-0812">Transmembrane</keyword>
<dbReference type="PROSITE" id="PS50222">
    <property type="entry name" value="EF_HAND_2"/>
    <property type="match status" value="1"/>
</dbReference>
<dbReference type="PROSITE" id="PS50404">
    <property type="entry name" value="GST_NTER"/>
    <property type="match status" value="1"/>
</dbReference>
<dbReference type="GO" id="GO:0005509">
    <property type="term" value="F:calcium ion binding"/>
    <property type="evidence" value="ECO:0007669"/>
    <property type="project" value="InterPro"/>
</dbReference>
<keyword evidence="2" id="KW-0472">Membrane</keyword>